<name>A0A5E7G4H1_PSEFL</name>
<accession>A0A5E7G4H1</accession>
<keyword evidence="1" id="KW-0472">Membrane</keyword>
<evidence type="ECO:0000256" key="1">
    <source>
        <dbReference type="SAM" id="Phobius"/>
    </source>
</evidence>
<reference evidence="2 3" key="1">
    <citation type="submission" date="2019-09" db="EMBL/GenBank/DDBJ databases">
        <authorList>
            <person name="Chandra G."/>
            <person name="Truman W A."/>
        </authorList>
    </citation>
    <scope>NUCLEOTIDE SEQUENCE [LARGE SCALE GENOMIC DNA]</scope>
    <source>
        <strain evidence="2">PS870</strain>
    </source>
</reference>
<dbReference type="EMBL" id="CABVIK010000001">
    <property type="protein sequence ID" value="VVO45752.1"/>
    <property type="molecule type" value="Genomic_DNA"/>
</dbReference>
<dbReference type="Pfam" id="PF16872">
    <property type="entry name" value="putAbiC"/>
    <property type="match status" value="1"/>
</dbReference>
<evidence type="ECO:0008006" key="4">
    <source>
        <dbReference type="Google" id="ProtNLM"/>
    </source>
</evidence>
<sequence>MNLIFIAKAYRASDTVDPTTAGQLGDFIGGYFGTIFTLISVVLLFATLRNQRIASQQLYFETKYFELIKMHRDNVAELELSKSKGRKIFVNLIREFREILKITKSVSKTHSQDFSQHNLIHISYYCLFFGTGPNSSRMLKESLKTFNQPFIEDLINTLNATETKSKIKKDRAFSYTPFEGHQSRLGHYYRHLYQTVKYVDQQKLDITKYEYVKTIRAQLSTHEQALLLINSLSPIGEKWITNYYLETYKLVKNIPFNFFDPATELNTESLFSRNYFEWDETDEPRQD</sequence>
<dbReference type="Proteomes" id="UP000349468">
    <property type="component" value="Unassembled WGS sequence"/>
</dbReference>
<dbReference type="AlphaFoldDB" id="A0A5E7G4H1"/>
<proteinExistence type="predicted"/>
<feature type="transmembrane region" description="Helical" evidence="1">
    <location>
        <begin position="28"/>
        <end position="48"/>
    </location>
</feature>
<evidence type="ECO:0000313" key="2">
    <source>
        <dbReference type="EMBL" id="VVO45752.1"/>
    </source>
</evidence>
<keyword evidence="1" id="KW-1133">Transmembrane helix</keyword>
<evidence type="ECO:0000313" key="3">
    <source>
        <dbReference type="Proteomes" id="UP000349468"/>
    </source>
</evidence>
<keyword evidence="1" id="KW-0812">Transmembrane</keyword>
<organism evidence="2 3">
    <name type="scientific">Pseudomonas fluorescens</name>
    <dbReference type="NCBI Taxonomy" id="294"/>
    <lineage>
        <taxon>Bacteria</taxon>
        <taxon>Pseudomonadati</taxon>
        <taxon>Pseudomonadota</taxon>
        <taxon>Gammaproteobacteria</taxon>
        <taxon>Pseudomonadales</taxon>
        <taxon>Pseudomonadaceae</taxon>
        <taxon>Pseudomonas</taxon>
    </lineage>
</organism>
<gene>
    <name evidence="2" type="ORF">PS870_00022</name>
</gene>
<protein>
    <recommendedName>
        <fullName evidence="4">Phage abortive infection protein</fullName>
    </recommendedName>
</protein>
<dbReference type="InterPro" id="IPR031709">
    <property type="entry name" value="PutAbiC"/>
</dbReference>